<dbReference type="InterPro" id="IPR028364">
    <property type="entry name" value="Ribosomal_uL1/biogenesis"/>
</dbReference>
<protein>
    <submittedName>
        <fullName evidence="7">39S ribosomal protein L1, mitochondrial</fullName>
    </submittedName>
</protein>
<dbReference type="RefSeq" id="XP_029652162.1">
    <property type="nucleotide sequence ID" value="XM_029796302.2"/>
</dbReference>
<organism evidence="6 7">
    <name type="scientific">Octopus sinensis</name>
    <name type="common">East Asian common octopus</name>
    <dbReference type="NCBI Taxonomy" id="2607531"/>
    <lineage>
        <taxon>Eukaryota</taxon>
        <taxon>Metazoa</taxon>
        <taxon>Spiralia</taxon>
        <taxon>Lophotrochozoa</taxon>
        <taxon>Mollusca</taxon>
        <taxon>Cephalopoda</taxon>
        <taxon>Coleoidea</taxon>
        <taxon>Octopodiformes</taxon>
        <taxon>Octopoda</taxon>
        <taxon>Incirrata</taxon>
        <taxon>Octopodidae</taxon>
        <taxon>Octopus</taxon>
    </lineage>
</organism>
<gene>
    <name evidence="7" type="primary">LOC115225352</name>
</gene>
<evidence type="ECO:0000313" key="6">
    <source>
        <dbReference type="Proteomes" id="UP000515154"/>
    </source>
</evidence>
<proteinExistence type="inferred from homology"/>
<dbReference type="InterPro" id="IPR023674">
    <property type="entry name" value="Ribosomal_uL1-like"/>
</dbReference>
<name>A0A6P7TS41_9MOLL</name>
<accession>A0A6P7TS41</accession>
<evidence type="ECO:0000256" key="4">
    <source>
        <dbReference type="SAM" id="MobiDB-lite"/>
    </source>
</evidence>
<dbReference type="Pfam" id="PF00687">
    <property type="entry name" value="Ribosomal_L1"/>
    <property type="match status" value="1"/>
</dbReference>
<dbReference type="GO" id="GO:1990904">
    <property type="term" value="C:ribonucleoprotein complex"/>
    <property type="evidence" value="ECO:0007669"/>
    <property type="project" value="UniProtKB-KW"/>
</dbReference>
<dbReference type="PANTHER" id="PTHR36427">
    <property type="entry name" value="54S RIBOSOMAL PROTEIN L1, MITOCHONDRIAL"/>
    <property type="match status" value="1"/>
</dbReference>
<dbReference type="InterPro" id="IPR016095">
    <property type="entry name" value="Ribosomal_uL1_3-a/b-sand"/>
</dbReference>
<evidence type="ECO:0000256" key="5">
    <source>
        <dbReference type="SAM" id="SignalP"/>
    </source>
</evidence>
<dbReference type="Gene3D" id="3.30.190.20">
    <property type="match status" value="1"/>
</dbReference>
<dbReference type="Gene3D" id="3.40.50.790">
    <property type="match status" value="1"/>
</dbReference>
<keyword evidence="5" id="KW-0732">Signal</keyword>
<dbReference type="Proteomes" id="UP000515154">
    <property type="component" value="Linkage group LG27"/>
</dbReference>
<evidence type="ECO:0000256" key="2">
    <source>
        <dbReference type="ARBA" id="ARBA00022980"/>
    </source>
</evidence>
<feature type="region of interest" description="Disordered" evidence="4">
    <location>
        <begin position="333"/>
        <end position="379"/>
    </location>
</feature>
<keyword evidence="3" id="KW-0687">Ribonucleoprotein</keyword>
<keyword evidence="6" id="KW-1185">Reference proteome</keyword>
<feature type="signal peptide" evidence="5">
    <location>
        <begin position="1"/>
        <end position="20"/>
    </location>
</feature>
<evidence type="ECO:0000256" key="1">
    <source>
        <dbReference type="ARBA" id="ARBA00010531"/>
    </source>
</evidence>
<dbReference type="PANTHER" id="PTHR36427:SF3">
    <property type="entry name" value="LARGE RIBOSOMAL SUBUNIT PROTEIN UL1M"/>
    <property type="match status" value="1"/>
</dbReference>
<dbReference type="SUPFAM" id="SSF56808">
    <property type="entry name" value="Ribosomal protein L1"/>
    <property type="match status" value="1"/>
</dbReference>
<dbReference type="GO" id="GO:0005840">
    <property type="term" value="C:ribosome"/>
    <property type="evidence" value="ECO:0007669"/>
    <property type="project" value="UniProtKB-KW"/>
</dbReference>
<dbReference type="KEGG" id="osn:115225352"/>
<keyword evidence="2 7" id="KW-0689">Ribosomal protein</keyword>
<comment type="similarity">
    <text evidence="1">Belongs to the universal ribosomal protein uL1 family.</text>
</comment>
<reference evidence="7" key="1">
    <citation type="submission" date="2025-08" db="UniProtKB">
        <authorList>
            <consortium name="RefSeq"/>
        </authorList>
    </citation>
    <scope>IDENTIFICATION</scope>
</reference>
<feature type="chain" id="PRO_5028416200" evidence="5">
    <location>
        <begin position="21"/>
        <end position="379"/>
    </location>
</feature>
<sequence>MSLASALSSCNLLLTRRALTALSCNGAFQALSHPGSCLTNYQQNRFKQKKIRFKALKPPKEKTKRELKSPFQAKKVVKRKINPEFEARCPTDNIWLHKYYPIQKLTLDLAIMRHKAYAHPMMLNNLDGLLYADMELNMETKKKTKFLSTVKGTVTYPNLFDDNTKTRCILFTKDLSNVTEGLSAGATHAGGQELLDMVKSDALSRSMYDYVVCTPDIYSDLLSYRHIFKEKFPHQKQGTIGTDVKAIINNLMNGVRYECKKTSEEAAVMQVAIGKLNMETEDLVNNFLKLVDKLCVNRSPNLKPFITELKIIAPPSEEVFHIQVQKYVPGYNVPDKKVKETSTTMKAKGMEDEEEEGRKDKDDDSDDDNDDGKDKSSVN</sequence>
<evidence type="ECO:0000313" key="7">
    <source>
        <dbReference type="RefSeq" id="XP_029652162.1"/>
    </source>
</evidence>
<dbReference type="AlphaFoldDB" id="A0A6P7TS41"/>
<evidence type="ECO:0000256" key="3">
    <source>
        <dbReference type="ARBA" id="ARBA00023274"/>
    </source>
</evidence>